<organism evidence="2">
    <name type="scientific">Salix viminalis</name>
    <name type="common">Common osier</name>
    <name type="synonym">Basket willow</name>
    <dbReference type="NCBI Taxonomy" id="40686"/>
    <lineage>
        <taxon>Eukaryota</taxon>
        <taxon>Viridiplantae</taxon>
        <taxon>Streptophyta</taxon>
        <taxon>Embryophyta</taxon>
        <taxon>Tracheophyta</taxon>
        <taxon>Spermatophyta</taxon>
        <taxon>Magnoliopsida</taxon>
        <taxon>eudicotyledons</taxon>
        <taxon>Gunneridae</taxon>
        <taxon>Pentapetalae</taxon>
        <taxon>rosids</taxon>
        <taxon>fabids</taxon>
        <taxon>Malpighiales</taxon>
        <taxon>Salicaceae</taxon>
        <taxon>Saliceae</taxon>
        <taxon>Salix</taxon>
    </lineage>
</organism>
<keyword evidence="1" id="KW-0812">Transmembrane</keyword>
<dbReference type="AlphaFoldDB" id="A0A6N2NKT9"/>
<accession>A0A6N2NKT9</accession>
<evidence type="ECO:0000313" key="2">
    <source>
        <dbReference type="EMBL" id="VFU64423.1"/>
    </source>
</evidence>
<feature type="transmembrane region" description="Helical" evidence="1">
    <location>
        <begin position="6"/>
        <end position="22"/>
    </location>
</feature>
<name>A0A6N2NKT9_SALVM</name>
<dbReference type="EMBL" id="CAADRP010002262">
    <property type="protein sequence ID" value="VFU64423.1"/>
    <property type="molecule type" value="Genomic_DNA"/>
</dbReference>
<feature type="transmembrane region" description="Helical" evidence="1">
    <location>
        <begin position="66"/>
        <end position="87"/>
    </location>
</feature>
<keyword evidence="1" id="KW-1133">Transmembrane helix</keyword>
<reference evidence="2" key="1">
    <citation type="submission" date="2019-03" db="EMBL/GenBank/DDBJ databases">
        <authorList>
            <person name="Mank J."/>
            <person name="Almeida P."/>
        </authorList>
    </citation>
    <scope>NUCLEOTIDE SEQUENCE</scope>
    <source>
        <strain evidence="2">78183</strain>
    </source>
</reference>
<keyword evidence="1" id="KW-0472">Membrane</keyword>
<protein>
    <submittedName>
        <fullName evidence="2">Uncharacterized protein</fullName>
    </submittedName>
</protein>
<feature type="transmembrane region" description="Helical" evidence="1">
    <location>
        <begin position="42"/>
        <end position="60"/>
    </location>
</feature>
<proteinExistence type="predicted"/>
<gene>
    <name evidence="2" type="ORF">SVIM_LOCUS493717</name>
</gene>
<sequence length="93" mass="10057">MGDAYATVNMVAMFMPILPLLFERRGDFFGSMRSHRTMNMDFTLNLAPIKAITVTPIIVAAEAVTFVVSTISTSFLIGIKTTLVAAINTATVV</sequence>
<evidence type="ECO:0000256" key="1">
    <source>
        <dbReference type="SAM" id="Phobius"/>
    </source>
</evidence>